<comment type="caution">
    <text evidence="8">The sequence shown here is derived from an EMBL/GenBank/DDBJ whole genome shotgun (WGS) entry which is preliminary data.</text>
</comment>
<dbReference type="EC" id="2.7.11.1" evidence="1"/>
<dbReference type="AlphaFoldDB" id="A0AAV5VWH4"/>
<accession>A0AAV5VWH4</accession>
<protein>
    <recommendedName>
        <fullName evidence="1">non-specific serine/threonine protein kinase</fullName>
        <ecNumber evidence="1">2.7.11.1</ecNumber>
    </recommendedName>
</protein>
<feature type="compositionally biased region" description="Basic and acidic residues" evidence="6">
    <location>
        <begin position="344"/>
        <end position="356"/>
    </location>
</feature>
<dbReference type="GO" id="GO:0005524">
    <property type="term" value="F:ATP binding"/>
    <property type="evidence" value="ECO:0007669"/>
    <property type="project" value="UniProtKB-UniRule"/>
</dbReference>
<dbReference type="PROSITE" id="PS50011">
    <property type="entry name" value="PROTEIN_KINASE_DOM"/>
    <property type="match status" value="1"/>
</dbReference>
<evidence type="ECO:0000313" key="8">
    <source>
        <dbReference type="EMBL" id="GMT23885.1"/>
    </source>
</evidence>
<evidence type="ECO:0000256" key="1">
    <source>
        <dbReference type="ARBA" id="ARBA00012513"/>
    </source>
</evidence>
<dbReference type="Gene3D" id="1.10.510.10">
    <property type="entry name" value="Transferase(Phosphotransferase) domain 1"/>
    <property type="match status" value="1"/>
</dbReference>
<keyword evidence="2 4" id="KW-0547">Nucleotide-binding</keyword>
<dbReference type="SUPFAM" id="SSF56112">
    <property type="entry name" value="Protein kinase-like (PK-like)"/>
    <property type="match status" value="1"/>
</dbReference>
<gene>
    <name evidence="8" type="ORF">PFISCL1PPCAC_15182</name>
</gene>
<feature type="non-terminal residue" evidence="8">
    <location>
        <position position="439"/>
    </location>
</feature>
<dbReference type="InterPro" id="IPR008271">
    <property type="entry name" value="Ser/Thr_kinase_AS"/>
</dbReference>
<dbReference type="InterPro" id="IPR017441">
    <property type="entry name" value="Protein_kinase_ATP_BS"/>
</dbReference>
<dbReference type="SMART" id="SM00220">
    <property type="entry name" value="S_TKc"/>
    <property type="match status" value="1"/>
</dbReference>
<dbReference type="PROSITE" id="PS00107">
    <property type="entry name" value="PROTEIN_KINASE_ATP"/>
    <property type="match status" value="1"/>
</dbReference>
<comment type="similarity">
    <text evidence="5">Belongs to the protein kinase superfamily.</text>
</comment>
<dbReference type="EMBL" id="BTSY01000004">
    <property type="protein sequence ID" value="GMT23885.1"/>
    <property type="molecule type" value="Genomic_DNA"/>
</dbReference>
<feature type="compositionally biased region" description="Polar residues" evidence="6">
    <location>
        <begin position="316"/>
        <end position="333"/>
    </location>
</feature>
<feature type="compositionally biased region" description="Basic and acidic residues" evidence="6">
    <location>
        <begin position="373"/>
        <end position="407"/>
    </location>
</feature>
<reference evidence="8" key="1">
    <citation type="submission" date="2023-10" db="EMBL/GenBank/DDBJ databases">
        <title>Genome assembly of Pristionchus species.</title>
        <authorList>
            <person name="Yoshida K."/>
            <person name="Sommer R.J."/>
        </authorList>
    </citation>
    <scope>NUCLEOTIDE SEQUENCE</scope>
    <source>
        <strain evidence="8">RS5133</strain>
    </source>
</reference>
<dbReference type="PROSITE" id="PS00108">
    <property type="entry name" value="PROTEIN_KINASE_ST"/>
    <property type="match status" value="1"/>
</dbReference>
<dbReference type="Pfam" id="PF00069">
    <property type="entry name" value="Pkinase"/>
    <property type="match status" value="1"/>
</dbReference>
<keyword evidence="3 4" id="KW-0067">ATP-binding</keyword>
<evidence type="ECO:0000256" key="2">
    <source>
        <dbReference type="ARBA" id="ARBA00022741"/>
    </source>
</evidence>
<organism evidence="8 9">
    <name type="scientific">Pristionchus fissidentatus</name>
    <dbReference type="NCBI Taxonomy" id="1538716"/>
    <lineage>
        <taxon>Eukaryota</taxon>
        <taxon>Metazoa</taxon>
        <taxon>Ecdysozoa</taxon>
        <taxon>Nematoda</taxon>
        <taxon>Chromadorea</taxon>
        <taxon>Rhabditida</taxon>
        <taxon>Rhabditina</taxon>
        <taxon>Diplogasteromorpha</taxon>
        <taxon>Diplogasteroidea</taxon>
        <taxon>Neodiplogasteridae</taxon>
        <taxon>Pristionchus</taxon>
    </lineage>
</organism>
<feature type="domain" description="Protein kinase" evidence="7">
    <location>
        <begin position="23"/>
        <end position="307"/>
    </location>
</feature>
<dbReference type="InterPro" id="IPR050235">
    <property type="entry name" value="CK1_Ser-Thr_kinase"/>
</dbReference>
<feature type="non-terminal residue" evidence="8">
    <location>
        <position position="1"/>
    </location>
</feature>
<keyword evidence="5" id="KW-0418">Kinase</keyword>
<dbReference type="PANTHER" id="PTHR11909">
    <property type="entry name" value="CASEIN KINASE-RELATED"/>
    <property type="match status" value="1"/>
</dbReference>
<evidence type="ECO:0000256" key="6">
    <source>
        <dbReference type="SAM" id="MobiDB-lite"/>
    </source>
</evidence>
<feature type="region of interest" description="Disordered" evidence="6">
    <location>
        <begin position="339"/>
        <end position="439"/>
    </location>
</feature>
<evidence type="ECO:0000256" key="5">
    <source>
        <dbReference type="RuleBase" id="RU000304"/>
    </source>
</evidence>
<sequence>RMVCNERLREIKVGLSSIVASKWLITRKIGEGAFGLVFECICTTKPSVKRALKAEICGLDRSHESLNMEIYVMRKMMSVKAVHSVQLFGAGSEKNYNFVVMTLLGLSLSDIRKRLPNEKFTLESLIIIGVQSTDSLREMHSAGFVHRDIKPSNYTIGKDTHDWIYLIDFGISREIMYTEDLMTKLKCPRRSCQFRGTTRYCSINAHRRKELGRHDDLISMMYMLIEGHLGALPWKQKDRPTTERLKTEKEEEMIGAIPKPFKRIFEYLKELTYFLTPDYKRVRQEFLEMAKERKMEEPFKLDWDEIVAGPYEKEPTSTTVKKSLSQENLNQPADLTTMYDIPDEFPHEDSCSDSDRTIPSAQEQRVAKVVMYRTEEKTQSDDHSLKDRNKEKKVTKKEEKREEKGWNDKQSMTASARQSMHRTPSDPCVAKHEKKEKEK</sequence>
<evidence type="ECO:0000313" key="9">
    <source>
        <dbReference type="Proteomes" id="UP001432322"/>
    </source>
</evidence>
<feature type="binding site" evidence="4">
    <location>
        <position position="53"/>
    </location>
    <ligand>
        <name>ATP</name>
        <dbReference type="ChEBI" id="CHEBI:30616"/>
    </ligand>
</feature>
<keyword evidence="9" id="KW-1185">Reference proteome</keyword>
<dbReference type="InterPro" id="IPR000719">
    <property type="entry name" value="Prot_kinase_dom"/>
</dbReference>
<evidence type="ECO:0000256" key="4">
    <source>
        <dbReference type="PROSITE-ProRule" id="PRU10141"/>
    </source>
</evidence>
<evidence type="ECO:0000259" key="7">
    <source>
        <dbReference type="PROSITE" id="PS50011"/>
    </source>
</evidence>
<feature type="region of interest" description="Disordered" evidence="6">
    <location>
        <begin position="314"/>
        <end position="333"/>
    </location>
</feature>
<keyword evidence="5" id="KW-0808">Transferase</keyword>
<dbReference type="GO" id="GO:0004674">
    <property type="term" value="F:protein serine/threonine kinase activity"/>
    <property type="evidence" value="ECO:0007669"/>
    <property type="project" value="UniProtKB-KW"/>
</dbReference>
<keyword evidence="5" id="KW-0723">Serine/threonine-protein kinase</keyword>
<dbReference type="Proteomes" id="UP001432322">
    <property type="component" value="Unassembled WGS sequence"/>
</dbReference>
<evidence type="ECO:0000256" key="3">
    <source>
        <dbReference type="ARBA" id="ARBA00022840"/>
    </source>
</evidence>
<name>A0AAV5VWH4_9BILA</name>
<proteinExistence type="inferred from homology"/>
<feature type="compositionally biased region" description="Basic and acidic residues" evidence="6">
    <location>
        <begin position="429"/>
        <end position="439"/>
    </location>
</feature>
<feature type="compositionally biased region" description="Polar residues" evidence="6">
    <location>
        <begin position="408"/>
        <end position="422"/>
    </location>
</feature>
<dbReference type="InterPro" id="IPR011009">
    <property type="entry name" value="Kinase-like_dom_sf"/>
</dbReference>